<evidence type="ECO:0008006" key="3">
    <source>
        <dbReference type="Google" id="ProtNLM"/>
    </source>
</evidence>
<evidence type="ECO:0000313" key="1">
    <source>
        <dbReference type="EMBL" id="POG66500.1"/>
    </source>
</evidence>
<organism evidence="1 2">
    <name type="scientific">Rhizophagus irregularis (strain DAOM 181602 / DAOM 197198 / MUCL 43194)</name>
    <name type="common">Arbuscular mycorrhizal fungus</name>
    <name type="synonym">Glomus intraradices</name>
    <dbReference type="NCBI Taxonomy" id="747089"/>
    <lineage>
        <taxon>Eukaryota</taxon>
        <taxon>Fungi</taxon>
        <taxon>Fungi incertae sedis</taxon>
        <taxon>Mucoromycota</taxon>
        <taxon>Glomeromycotina</taxon>
        <taxon>Glomeromycetes</taxon>
        <taxon>Glomerales</taxon>
        <taxon>Glomeraceae</taxon>
        <taxon>Rhizophagus</taxon>
    </lineage>
</organism>
<sequence length="493" mass="58323">MIKLPNECIQNILKYVNKDDYKTFYYITLISRQWCRNSIIFLWKQPFNIPDNFKNRYKLISIFLYFYDINQKNIYQTIASSFNYPSFLKNLNSDNLAKITLEWITRNYSTKKKKKYRNNNNNNNNNNKKTFISYKNKINLLKKIFKTNLTNSSLKEQFNLIIQPIIYVIMEKCTNIEHLHIGNYYSNNKKYYFLENYIEEYLLKNDLRKCFNNLTTFNCHQSNIDPIIFLKFSNNIRNITSLSVTISNNNLFDDSKLKELVELINSQENLNSLSIRNEYNADMSLVFEAISKKSISLQKLELISHRNLKSDEANYLSQCINLKELILDGIRIGDEIVDPLLINSKFFNLKDLRLMNIFQQTSFEISPFIKNNGSLLNYLHLGLDLKINPNLLITISKFCLNLSTFIISIQEGDMFNLLYPLFDNCKKLKLIRIYEININSLNEIILSDFINHISIILISLNSLILNDITFSSFSLKSFNGYDLLFELKRKFLY</sequence>
<comment type="caution">
    <text evidence="1">The sequence shown here is derived from an EMBL/GenBank/DDBJ whole genome shotgun (WGS) entry which is preliminary data.</text>
</comment>
<name>A0A2P4PMA3_RHIID</name>
<dbReference type="Gene3D" id="3.80.10.10">
    <property type="entry name" value="Ribonuclease Inhibitor"/>
    <property type="match status" value="1"/>
</dbReference>
<dbReference type="VEuPathDB" id="FungiDB:RhiirFUN_001212"/>
<protein>
    <recommendedName>
        <fullName evidence="3">F-box domain-containing protein</fullName>
    </recommendedName>
</protein>
<gene>
    <name evidence="1" type="ORF">GLOIN_2v1879851</name>
</gene>
<dbReference type="EMBL" id="AUPC02000190">
    <property type="protein sequence ID" value="POG66500.1"/>
    <property type="molecule type" value="Genomic_DNA"/>
</dbReference>
<dbReference type="InterPro" id="IPR032675">
    <property type="entry name" value="LRR_dom_sf"/>
</dbReference>
<accession>A0A2P4PMA3</accession>
<reference evidence="1 2" key="2">
    <citation type="journal article" date="2018" name="New Phytol.">
        <title>High intraspecific genome diversity in the model arbuscular mycorrhizal symbiont Rhizophagus irregularis.</title>
        <authorList>
            <person name="Chen E.C.H."/>
            <person name="Morin E."/>
            <person name="Beaudet D."/>
            <person name="Noel J."/>
            <person name="Yildirir G."/>
            <person name="Ndikumana S."/>
            <person name="Charron P."/>
            <person name="St-Onge C."/>
            <person name="Giorgi J."/>
            <person name="Kruger M."/>
            <person name="Marton T."/>
            <person name="Ropars J."/>
            <person name="Grigoriev I.V."/>
            <person name="Hainaut M."/>
            <person name="Henrissat B."/>
            <person name="Roux C."/>
            <person name="Martin F."/>
            <person name="Corradi N."/>
        </authorList>
    </citation>
    <scope>NUCLEOTIDE SEQUENCE [LARGE SCALE GENOMIC DNA]</scope>
    <source>
        <strain evidence="1 2">DAOM 197198</strain>
    </source>
</reference>
<dbReference type="SMR" id="A0A2P4PMA3"/>
<evidence type="ECO:0000313" key="2">
    <source>
        <dbReference type="Proteomes" id="UP000018888"/>
    </source>
</evidence>
<keyword evidence="2" id="KW-1185">Reference proteome</keyword>
<proteinExistence type="predicted"/>
<dbReference type="AlphaFoldDB" id="A0A2P4PMA3"/>
<dbReference type="Proteomes" id="UP000018888">
    <property type="component" value="Unassembled WGS sequence"/>
</dbReference>
<reference evidence="1 2" key="1">
    <citation type="journal article" date="2013" name="Proc. Natl. Acad. Sci. U.S.A.">
        <title>Genome of an arbuscular mycorrhizal fungus provides insight into the oldest plant symbiosis.</title>
        <authorList>
            <person name="Tisserant E."/>
            <person name="Malbreil M."/>
            <person name="Kuo A."/>
            <person name="Kohler A."/>
            <person name="Symeonidi A."/>
            <person name="Balestrini R."/>
            <person name="Charron P."/>
            <person name="Duensing N."/>
            <person name="Frei Dit Frey N."/>
            <person name="Gianinazzi-Pearson V."/>
            <person name="Gilbert L.B."/>
            <person name="Handa Y."/>
            <person name="Herr J.R."/>
            <person name="Hijri M."/>
            <person name="Koul R."/>
            <person name="Kawaguchi M."/>
            <person name="Krajinski F."/>
            <person name="Lammers P.J."/>
            <person name="Masclaux F.G."/>
            <person name="Murat C."/>
            <person name="Morin E."/>
            <person name="Ndikumana S."/>
            <person name="Pagni M."/>
            <person name="Petitpierre D."/>
            <person name="Requena N."/>
            <person name="Rosikiewicz P."/>
            <person name="Riley R."/>
            <person name="Saito K."/>
            <person name="San Clemente H."/>
            <person name="Shapiro H."/>
            <person name="van Tuinen D."/>
            <person name="Becard G."/>
            <person name="Bonfante P."/>
            <person name="Paszkowski U."/>
            <person name="Shachar-Hill Y.Y."/>
            <person name="Tuskan G.A."/>
            <person name="Young P.W."/>
            <person name="Sanders I.R."/>
            <person name="Henrissat B."/>
            <person name="Rensing S.A."/>
            <person name="Grigoriev I.V."/>
            <person name="Corradi N."/>
            <person name="Roux C."/>
            <person name="Martin F."/>
        </authorList>
    </citation>
    <scope>NUCLEOTIDE SEQUENCE [LARGE SCALE GENOMIC DNA]</scope>
    <source>
        <strain evidence="1 2">DAOM 197198</strain>
    </source>
</reference>